<dbReference type="Proteomes" id="UP001501710">
    <property type="component" value="Unassembled WGS sequence"/>
</dbReference>
<dbReference type="SUPFAM" id="SSF55729">
    <property type="entry name" value="Acyl-CoA N-acyltransferases (Nat)"/>
    <property type="match status" value="1"/>
</dbReference>
<organism evidence="2 3">
    <name type="scientific">Actinomadura meridiana</name>
    <dbReference type="NCBI Taxonomy" id="559626"/>
    <lineage>
        <taxon>Bacteria</taxon>
        <taxon>Bacillati</taxon>
        <taxon>Actinomycetota</taxon>
        <taxon>Actinomycetes</taxon>
        <taxon>Streptosporangiales</taxon>
        <taxon>Thermomonosporaceae</taxon>
        <taxon>Actinomadura</taxon>
    </lineage>
</organism>
<dbReference type="InterPro" id="IPR051531">
    <property type="entry name" value="N-acetyltransferase"/>
</dbReference>
<dbReference type="RefSeq" id="WP_344891764.1">
    <property type="nucleotide sequence ID" value="NZ_BAABAS010000004.1"/>
</dbReference>
<keyword evidence="3" id="KW-1185">Reference proteome</keyword>
<feature type="domain" description="N-acetyltransferase" evidence="1">
    <location>
        <begin position="9"/>
        <end position="165"/>
    </location>
</feature>
<sequence>MTDVLRTVRLALHPVAMSDQAALLTHWTGPLVRRHLFDDRLISAVQVAEIIDSSERDFATEGYGLWALRPVRWSVDADDPGPAAPGDPLIGVAGLSHHEGPLGHGADVEILYSLEPDHWGQGLAAEASRAVLDYAFGVVGVRRVTAEIDMANPTSAEIALQLGMRRPPDGPSGPDGAAYYAADRSRWIGYRPVVDAVP</sequence>
<dbReference type="EMBL" id="BAABAS010000004">
    <property type="protein sequence ID" value="GAA4227321.1"/>
    <property type="molecule type" value="Genomic_DNA"/>
</dbReference>
<protein>
    <submittedName>
        <fullName evidence="2">GNAT family N-acetyltransferase</fullName>
    </submittedName>
</protein>
<dbReference type="InterPro" id="IPR016181">
    <property type="entry name" value="Acyl_CoA_acyltransferase"/>
</dbReference>
<proteinExistence type="predicted"/>
<gene>
    <name evidence="2" type="ORF">GCM10022254_14730</name>
</gene>
<name>A0ABP8BVB5_9ACTN</name>
<dbReference type="PANTHER" id="PTHR43792:SF1">
    <property type="entry name" value="N-ACETYLTRANSFERASE DOMAIN-CONTAINING PROTEIN"/>
    <property type="match status" value="1"/>
</dbReference>
<dbReference type="Gene3D" id="3.40.630.30">
    <property type="match status" value="1"/>
</dbReference>
<evidence type="ECO:0000313" key="2">
    <source>
        <dbReference type="EMBL" id="GAA4227321.1"/>
    </source>
</evidence>
<evidence type="ECO:0000313" key="3">
    <source>
        <dbReference type="Proteomes" id="UP001501710"/>
    </source>
</evidence>
<dbReference type="InterPro" id="IPR000182">
    <property type="entry name" value="GNAT_dom"/>
</dbReference>
<reference evidence="3" key="1">
    <citation type="journal article" date="2019" name="Int. J. Syst. Evol. Microbiol.">
        <title>The Global Catalogue of Microorganisms (GCM) 10K type strain sequencing project: providing services to taxonomists for standard genome sequencing and annotation.</title>
        <authorList>
            <consortium name="The Broad Institute Genomics Platform"/>
            <consortium name="The Broad Institute Genome Sequencing Center for Infectious Disease"/>
            <person name="Wu L."/>
            <person name="Ma J."/>
        </authorList>
    </citation>
    <scope>NUCLEOTIDE SEQUENCE [LARGE SCALE GENOMIC DNA]</scope>
    <source>
        <strain evidence="3">JCM 17440</strain>
    </source>
</reference>
<dbReference type="PANTHER" id="PTHR43792">
    <property type="entry name" value="GNAT FAMILY, PUTATIVE (AFU_ORTHOLOGUE AFUA_3G00765)-RELATED-RELATED"/>
    <property type="match status" value="1"/>
</dbReference>
<evidence type="ECO:0000259" key="1">
    <source>
        <dbReference type="Pfam" id="PF13302"/>
    </source>
</evidence>
<dbReference type="Pfam" id="PF13302">
    <property type="entry name" value="Acetyltransf_3"/>
    <property type="match status" value="1"/>
</dbReference>
<comment type="caution">
    <text evidence="2">The sequence shown here is derived from an EMBL/GenBank/DDBJ whole genome shotgun (WGS) entry which is preliminary data.</text>
</comment>
<accession>A0ABP8BVB5</accession>